<comment type="miscellaneous">
    <text evidence="8">The porphobilinogen subunits are added to the dipyrromethane group.</text>
</comment>
<dbReference type="Pfam" id="PF01379">
    <property type="entry name" value="Porphobil_deam"/>
    <property type="match status" value="1"/>
</dbReference>
<dbReference type="Gene3D" id="3.30.160.40">
    <property type="entry name" value="Porphobilinogen deaminase, C-terminal domain"/>
    <property type="match status" value="1"/>
</dbReference>
<dbReference type="Pfam" id="PF03900">
    <property type="entry name" value="Porphobil_deamC"/>
    <property type="match status" value="1"/>
</dbReference>
<dbReference type="PRINTS" id="PR00151">
    <property type="entry name" value="PORPHBDMNASE"/>
</dbReference>
<comment type="cofactor">
    <cofactor evidence="8">
        <name>dipyrromethane</name>
        <dbReference type="ChEBI" id="CHEBI:60342"/>
    </cofactor>
    <text evidence="8">Binds 1 dipyrromethane group covalently.</text>
</comment>
<dbReference type="UniPathway" id="UPA00251">
    <property type="reaction ID" value="UER00319"/>
</dbReference>
<comment type="function">
    <text evidence="1 8">Tetrapolymerization of the monopyrrole PBG into the hydroxymethylbilane pre-uroporphyrinogen in several discrete steps.</text>
</comment>
<dbReference type="Gene3D" id="3.40.190.10">
    <property type="entry name" value="Periplasmic binding protein-like II"/>
    <property type="match status" value="2"/>
</dbReference>
<keyword evidence="5 8" id="KW-0808">Transferase</keyword>
<dbReference type="NCBIfam" id="TIGR00212">
    <property type="entry name" value="hemC"/>
    <property type="match status" value="1"/>
</dbReference>
<dbReference type="InterPro" id="IPR022417">
    <property type="entry name" value="Porphobilin_deaminase_N"/>
</dbReference>
<reference evidence="11" key="2">
    <citation type="submission" date="2020-09" db="EMBL/GenBank/DDBJ databases">
        <authorList>
            <person name="Sun Q."/>
            <person name="Kim S."/>
        </authorList>
    </citation>
    <scope>NUCLEOTIDE SEQUENCE</scope>
    <source>
        <strain evidence="11">KCTC 32513</strain>
    </source>
</reference>
<reference evidence="11" key="1">
    <citation type="journal article" date="2014" name="Int. J. Syst. Evol. Microbiol.">
        <title>Complete genome sequence of Corynebacterium casei LMG S-19264T (=DSM 44701T), isolated from a smear-ripened cheese.</title>
        <authorList>
            <consortium name="US DOE Joint Genome Institute (JGI-PGF)"/>
            <person name="Walter F."/>
            <person name="Albersmeier A."/>
            <person name="Kalinowski J."/>
            <person name="Ruckert C."/>
        </authorList>
    </citation>
    <scope>NUCLEOTIDE SEQUENCE</scope>
    <source>
        <strain evidence="11">KCTC 32513</strain>
    </source>
</reference>
<comment type="caution">
    <text evidence="11">The sequence shown here is derived from an EMBL/GenBank/DDBJ whole genome shotgun (WGS) entry which is preliminary data.</text>
</comment>
<evidence type="ECO:0000256" key="1">
    <source>
        <dbReference type="ARBA" id="ARBA00002869"/>
    </source>
</evidence>
<dbReference type="PIRSF" id="PIRSF001438">
    <property type="entry name" value="4pyrrol_synth_OHMeBilane_synth"/>
    <property type="match status" value="1"/>
</dbReference>
<keyword evidence="12" id="KW-1185">Reference proteome</keyword>
<dbReference type="EC" id="2.5.1.61" evidence="8"/>
<name>A0A8J3CPK4_9PROT</name>
<evidence type="ECO:0000259" key="9">
    <source>
        <dbReference type="Pfam" id="PF01379"/>
    </source>
</evidence>
<dbReference type="HAMAP" id="MF_00260">
    <property type="entry name" value="Porphobil_deam"/>
    <property type="match status" value="1"/>
</dbReference>
<dbReference type="AlphaFoldDB" id="A0A8J3CPK4"/>
<comment type="pathway">
    <text evidence="2">Porphyrin-containing compound metabolism; protoporphyrin-IX biosynthesis; coproporphyrinogen-III from 5-aminolevulinate: step 2/4.</text>
</comment>
<dbReference type="SUPFAM" id="SSF54782">
    <property type="entry name" value="Porphobilinogen deaminase (hydroxymethylbilane synthase), C-terminal domain"/>
    <property type="match status" value="1"/>
</dbReference>
<gene>
    <name evidence="8 11" type="primary">hemC</name>
    <name evidence="11" type="ORF">GCM10009069_01680</name>
</gene>
<evidence type="ECO:0000256" key="5">
    <source>
        <dbReference type="ARBA" id="ARBA00022679"/>
    </source>
</evidence>
<evidence type="ECO:0000256" key="8">
    <source>
        <dbReference type="HAMAP-Rule" id="MF_00260"/>
    </source>
</evidence>
<sequence>MQQTRHIGTRGSPLALYQANWAKDLLEARDPETDWQIKVLKTTGDQIKGELKDFGGKGLFTRELEDALLDGRIDLAVHSMKDVPTVGHERLIIPALLPREDPRDAFISLNHASIDELPQGALVGSASLRRRAQLAALRPDIRFCLLRGNVQTRLRKLEEGLCDATFLAVAGLNRLGQSARITQAVPTELMLPAPAQGVVGIETRRDETDLLETLKTLNNSNSEIAITAERAFLRALDGSCKTPIAALADRAGTMLGFRGEVLAKDGRLRFSCAEGRDVTTVGEAYDFGYSLGDELRTEIDGRITFDD</sequence>
<evidence type="ECO:0000313" key="12">
    <source>
        <dbReference type="Proteomes" id="UP000634004"/>
    </source>
</evidence>
<evidence type="ECO:0000256" key="3">
    <source>
        <dbReference type="ARBA" id="ARBA00005638"/>
    </source>
</evidence>
<evidence type="ECO:0000256" key="7">
    <source>
        <dbReference type="ARBA" id="ARBA00048169"/>
    </source>
</evidence>
<dbReference type="PROSITE" id="PS00533">
    <property type="entry name" value="PORPHOBILINOGEN_DEAM"/>
    <property type="match status" value="1"/>
</dbReference>
<evidence type="ECO:0000256" key="6">
    <source>
        <dbReference type="ARBA" id="ARBA00023244"/>
    </source>
</evidence>
<evidence type="ECO:0000259" key="10">
    <source>
        <dbReference type="Pfam" id="PF03900"/>
    </source>
</evidence>
<feature type="domain" description="Porphobilinogen deaminase N-terminal" evidence="9">
    <location>
        <begin position="7"/>
        <end position="210"/>
    </location>
</feature>
<dbReference type="InterPro" id="IPR022419">
    <property type="entry name" value="Porphobilin_deaminase_cofac_BS"/>
</dbReference>
<dbReference type="PANTHER" id="PTHR11557">
    <property type="entry name" value="PORPHOBILINOGEN DEAMINASE"/>
    <property type="match status" value="1"/>
</dbReference>
<dbReference type="EMBL" id="BMZH01000001">
    <property type="protein sequence ID" value="GHA82218.1"/>
    <property type="molecule type" value="Genomic_DNA"/>
</dbReference>
<evidence type="ECO:0000256" key="2">
    <source>
        <dbReference type="ARBA" id="ARBA00004735"/>
    </source>
</evidence>
<dbReference type="GO" id="GO:0006782">
    <property type="term" value="P:protoporphyrinogen IX biosynthetic process"/>
    <property type="evidence" value="ECO:0007669"/>
    <property type="project" value="UniProtKB-UniRule"/>
</dbReference>
<feature type="domain" description="Porphobilinogen deaminase C-terminal" evidence="10">
    <location>
        <begin position="225"/>
        <end position="296"/>
    </location>
</feature>
<dbReference type="SUPFAM" id="SSF53850">
    <property type="entry name" value="Periplasmic binding protein-like II"/>
    <property type="match status" value="1"/>
</dbReference>
<organism evidence="11 12">
    <name type="scientific">Algimonas arctica</name>
    <dbReference type="NCBI Taxonomy" id="1479486"/>
    <lineage>
        <taxon>Bacteria</taxon>
        <taxon>Pseudomonadati</taxon>
        <taxon>Pseudomonadota</taxon>
        <taxon>Alphaproteobacteria</taxon>
        <taxon>Maricaulales</taxon>
        <taxon>Robiginitomaculaceae</taxon>
        <taxon>Algimonas</taxon>
    </lineage>
</organism>
<keyword evidence="6 8" id="KW-0627">Porphyrin biosynthesis</keyword>
<dbReference type="GO" id="GO:0004418">
    <property type="term" value="F:hydroxymethylbilane synthase activity"/>
    <property type="evidence" value="ECO:0007669"/>
    <property type="project" value="UniProtKB-UniRule"/>
</dbReference>
<dbReference type="FunFam" id="3.40.190.10:FF:000005">
    <property type="entry name" value="Porphobilinogen deaminase"/>
    <property type="match status" value="1"/>
</dbReference>
<evidence type="ECO:0000256" key="4">
    <source>
        <dbReference type="ARBA" id="ARBA00011245"/>
    </source>
</evidence>
<evidence type="ECO:0000313" key="11">
    <source>
        <dbReference type="EMBL" id="GHA82218.1"/>
    </source>
</evidence>
<feature type="modified residue" description="S-(dipyrrolylmethanemethyl)cysteine" evidence="8">
    <location>
        <position position="240"/>
    </location>
</feature>
<dbReference type="PANTHER" id="PTHR11557:SF0">
    <property type="entry name" value="PORPHOBILINOGEN DEAMINASE"/>
    <property type="match status" value="1"/>
</dbReference>
<comment type="catalytic activity">
    <reaction evidence="7 8">
        <text>4 porphobilinogen + H2O = hydroxymethylbilane + 4 NH4(+)</text>
        <dbReference type="Rhea" id="RHEA:13185"/>
        <dbReference type="ChEBI" id="CHEBI:15377"/>
        <dbReference type="ChEBI" id="CHEBI:28938"/>
        <dbReference type="ChEBI" id="CHEBI:57845"/>
        <dbReference type="ChEBI" id="CHEBI:58126"/>
        <dbReference type="EC" id="2.5.1.61"/>
    </reaction>
</comment>
<accession>A0A8J3CPK4</accession>
<dbReference type="Proteomes" id="UP000634004">
    <property type="component" value="Unassembled WGS sequence"/>
</dbReference>
<protein>
    <recommendedName>
        <fullName evidence="8">Porphobilinogen deaminase</fullName>
        <shortName evidence="8">PBG</shortName>
        <ecNumber evidence="8">2.5.1.61</ecNumber>
    </recommendedName>
    <alternativeName>
        <fullName evidence="8">Hydroxymethylbilane synthase</fullName>
        <shortName evidence="8">HMBS</shortName>
    </alternativeName>
    <alternativeName>
        <fullName evidence="8">Pre-uroporphyrinogen synthase</fullName>
    </alternativeName>
</protein>
<dbReference type="RefSeq" id="WP_189494381.1">
    <property type="nucleotide sequence ID" value="NZ_BMZH01000001.1"/>
</dbReference>
<proteinExistence type="inferred from homology"/>
<comment type="similarity">
    <text evidence="3 8">Belongs to the HMBS family.</text>
</comment>
<dbReference type="InterPro" id="IPR022418">
    <property type="entry name" value="Porphobilinogen_deaminase_C"/>
</dbReference>
<comment type="subunit">
    <text evidence="4 8">Monomer.</text>
</comment>
<dbReference type="InterPro" id="IPR000860">
    <property type="entry name" value="HemC"/>
</dbReference>
<dbReference type="GO" id="GO:0005737">
    <property type="term" value="C:cytoplasm"/>
    <property type="evidence" value="ECO:0007669"/>
    <property type="project" value="UniProtKB-UniRule"/>
</dbReference>
<dbReference type="InterPro" id="IPR036803">
    <property type="entry name" value="Porphobilinogen_deaminase_C_sf"/>
</dbReference>